<dbReference type="Proteomes" id="UP000245489">
    <property type="component" value="Unassembled WGS sequence"/>
</dbReference>
<dbReference type="PANTHER" id="PTHR47163">
    <property type="entry name" value="DDE_TNP_IS1595 DOMAIN-CONTAINING PROTEIN"/>
    <property type="match status" value="1"/>
</dbReference>
<feature type="domain" description="ISXO2-like transposase" evidence="2">
    <location>
        <begin position="122"/>
        <end position="303"/>
    </location>
</feature>
<organism evidence="3 4">
    <name type="scientific">Arcicella aurantiaca</name>
    <dbReference type="NCBI Taxonomy" id="591202"/>
    <lineage>
        <taxon>Bacteria</taxon>
        <taxon>Pseudomonadati</taxon>
        <taxon>Bacteroidota</taxon>
        <taxon>Cytophagia</taxon>
        <taxon>Cytophagales</taxon>
        <taxon>Flectobacillaceae</taxon>
        <taxon>Arcicella</taxon>
    </lineage>
</organism>
<dbReference type="SMART" id="SM01126">
    <property type="entry name" value="DDE_Tnp_IS1595"/>
    <property type="match status" value="1"/>
</dbReference>
<evidence type="ECO:0000256" key="1">
    <source>
        <dbReference type="SAM" id="MobiDB-lite"/>
    </source>
</evidence>
<dbReference type="Pfam" id="PF12762">
    <property type="entry name" value="DDE_Tnp_IS1595"/>
    <property type="match status" value="1"/>
</dbReference>
<dbReference type="Pfam" id="PF12760">
    <property type="entry name" value="Zn_ribbon_IS1595"/>
    <property type="match status" value="1"/>
</dbReference>
<dbReference type="InterPro" id="IPR053164">
    <property type="entry name" value="IS1016-like_transposase"/>
</dbReference>
<evidence type="ECO:0000259" key="2">
    <source>
        <dbReference type="SMART" id="SM01126"/>
    </source>
</evidence>
<reference evidence="3 4" key="1">
    <citation type="submission" date="2018-05" db="EMBL/GenBank/DDBJ databases">
        <title>Genomic Encyclopedia of Archaeal and Bacterial Type Strains, Phase II (KMG-II): from individual species to whole genera.</title>
        <authorList>
            <person name="Goeker M."/>
        </authorList>
    </citation>
    <scope>NUCLEOTIDE SEQUENCE [LARGE SCALE GENOMIC DNA]</scope>
    <source>
        <strain evidence="3 4">DSM 22214</strain>
    </source>
</reference>
<proteinExistence type="predicted"/>
<evidence type="ECO:0000313" key="4">
    <source>
        <dbReference type="Proteomes" id="UP000245489"/>
    </source>
</evidence>
<gene>
    <name evidence="3" type="ORF">LV89_04256</name>
</gene>
<dbReference type="InterPro" id="IPR024445">
    <property type="entry name" value="Tnp_ISXO2-like"/>
</dbReference>
<feature type="region of interest" description="Disordered" evidence="1">
    <location>
        <begin position="334"/>
        <end position="357"/>
    </location>
</feature>
<dbReference type="OrthoDB" id="9783459at2"/>
<protein>
    <submittedName>
        <fullName evidence="3">Transposase-like zinc ribbon protein</fullName>
    </submittedName>
</protein>
<dbReference type="InterPro" id="IPR024442">
    <property type="entry name" value="Transposase_Zn_ribbon"/>
</dbReference>
<dbReference type="AlphaFoldDB" id="A0A316DKN4"/>
<dbReference type="RefSeq" id="WP_109744918.1">
    <property type="nucleotide sequence ID" value="NZ_QGGO01000033.1"/>
</dbReference>
<feature type="compositionally biased region" description="Polar residues" evidence="1">
    <location>
        <begin position="347"/>
        <end position="357"/>
    </location>
</feature>
<dbReference type="NCBIfam" id="NF033547">
    <property type="entry name" value="transpos_IS1595"/>
    <property type="match status" value="1"/>
</dbReference>
<accession>A0A316DKN4</accession>
<comment type="caution">
    <text evidence="3">The sequence shown here is derived from an EMBL/GenBank/DDBJ whole genome shotgun (WGS) entry which is preliminary data.</text>
</comment>
<sequence>MNLIKIADSFPTETEATNYFEYVRWGNKPICCHCGSKNASKRYVDFRYFCNECRRKFSVTSDTYLHHTRLSLRVWLMCFAIISDAKKGISALQLHRHLGITPKTAWKMYHQVREIMSDGFISLNGIVEMDETYVGGKPRKFQSAKYTGAMDYNEYLEDKLEDLTDRFTFDNNAIKKNGLTEDAPRGRGTSKVPVVGMVQRNGDVIAEVMKKTNWKNFKAMVQHYVDMDESVLITDEFKAYSKFDTIIEHIKIDHSKMYSYKGLNTNSIESFWAIVKRGIIGQYHSVSEKYLPNYVDEFCFKYNNRKFDDMFETLVFNSMLPSDTIIKGMTTNSKKIRDGKKRARDVVSSQKMPSKAA</sequence>
<keyword evidence="4" id="KW-1185">Reference proteome</keyword>
<dbReference type="EMBL" id="QGGO01000033">
    <property type="protein sequence ID" value="PWK17809.1"/>
    <property type="molecule type" value="Genomic_DNA"/>
</dbReference>
<evidence type="ECO:0000313" key="3">
    <source>
        <dbReference type="EMBL" id="PWK17809.1"/>
    </source>
</evidence>
<dbReference type="PANTHER" id="PTHR47163:SF2">
    <property type="entry name" value="SI:DKEY-17M8.2"/>
    <property type="match status" value="1"/>
</dbReference>
<name>A0A316DKN4_9BACT</name>